<dbReference type="Proteomes" id="UP000602076">
    <property type="component" value="Unassembled WGS sequence"/>
</dbReference>
<protein>
    <submittedName>
        <fullName evidence="2">Glycerophosphodiester phosphodiesterase</fullName>
    </submittedName>
</protein>
<accession>A0A927H9Y5</accession>
<dbReference type="GO" id="GO:0008081">
    <property type="term" value="F:phosphoric diester hydrolase activity"/>
    <property type="evidence" value="ECO:0007669"/>
    <property type="project" value="InterPro"/>
</dbReference>
<name>A0A927H9Y5_9BACI</name>
<evidence type="ECO:0000313" key="3">
    <source>
        <dbReference type="Proteomes" id="UP000602076"/>
    </source>
</evidence>
<evidence type="ECO:0000313" key="2">
    <source>
        <dbReference type="EMBL" id="MBD3108080.1"/>
    </source>
</evidence>
<comment type="caution">
    <text evidence="2">The sequence shown here is derived from an EMBL/GenBank/DDBJ whole genome shotgun (WGS) entry which is preliminary data.</text>
</comment>
<dbReference type="PANTHER" id="PTHR46211:SF1">
    <property type="entry name" value="GLYCEROPHOSPHODIESTER PHOSPHODIESTERASE, CYTOPLASMIC"/>
    <property type="match status" value="1"/>
</dbReference>
<dbReference type="Gene3D" id="3.20.20.190">
    <property type="entry name" value="Phosphatidylinositol (PI) phosphodiesterase"/>
    <property type="match status" value="1"/>
</dbReference>
<dbReference type="Pfam" id="PF03009">
    <property type="entry name" value="GDPD"/>
    <property type="match status" value="1"/>
</dbReference>
<feature type="domain" description="GP-PDE" evidence="1">
    <location>
        <begin position="1"/>
        <end position="220"/>
    </location>
</feature>
<organism evidence="2 3">
    <name type="scientific">Peribacillus faecalis</name>
    <dbReference type="NCBI Taxonomy" id="2772559"/>
    <lineage>
        <taxon>Bacteria</taxon>
        <taxon>Bacillati</taxon>
        <taxon>Bacillota</taxon>
        <taxon>Bacilli</taxon>
        <taxon>Bacillales</taxon>
        <taxon>Bacillaceae</taxon>
        <taxon>Peribacillus</taxon>
    </lineage>
</organism>
<dbReference type="InterPro" id="IPR017946">
    <property type="entry name" value="PLC-like_Pdiesterase_TIM-brl"/>
</dbReference>
<dbReference type="GO" id="GO:0006629">
    <property type="term" value="P:lipid metabolic process"/>
    <property type="evidence" value="ECO:0007669"/>
    <property type="project" value="InterPro"/>
</dbReference>
<reference evidence="2" key="1">
    <citation type="submission" date="2020-09" db="EMBL/GenBank/DDBJ databases">
        <title>Bacillus faecalis sp. nov., a moderately halophilic bacterium isolated from cow faeces.</title>
        <authorList>
            <person name="Jiang L."/>
            <person name="Lee J."/>
        </authorList>
    </citation>
    <scope>NUCLEOTIDE SEQUENCE</scope>
    <source>
        <strain evidence="2">AGMB 02131</strain>
    </source>
</reference>
<dbReference type="AlphaFoldDB" id="A0A927H9Y5"/>
<dbReference type="PROSITE" id="PS51704">
    <property type="entry name" value="GP_PDE"/>
    <property type="match status" value="1"/>
</dbReference>
<dbReference type="PANTHER" id="PTHR46211">
    <property type="entry name" value="GLYCEROPHOSPHORYL DIESTER PHOSPHODIESTERASE"/>
    <property type="match status" value="1"/>
</dbReference>
<gene>
    <name evidence="2" type="ORF">IEO70_06845</name>
</gene>
<dbReference type="SUPFAM" id="SSF51695">
    <property type="entry name" value="PLC-like phosphodiesterases"/>
    <property type="match status" value="1"/>
</dbReference>
<evidence type="ECO:0000259" key="1">
    <source>
        <dbReference type="PROSITE" id="PS51704"/>
    </source>
</evidence>
<dbReference type="CDD" id="cd08563">
    <property type="entry name" value="GDPD_TtGDE_like"/>
    <property type="match status" value="1"/>
</dbReference>
<dbReference type="EMBL" id="JACXSI010000013">
    <property type="protein sequence ID" value="MBD3108080.1"/>
    <property type="molecule type" value="Genomic_DNA"/>
</dbReference>
<sequence>MAAFREAERVGADGIELDVQLSKDEEIVVIHDEDLSRTTNGSGFVQEYTLSQLKELDASCNFTGEIQVQRIPTLTEVLDMYRHNCMLLNIELKNTKFLYSGMEEKVISLVRKYNMQDRVIISSFNHYSLVHCYQLDPEIETAPLYRDGLFRPWAYAKAIGAKAIHPNIKAAPNFIISAAMKDNIAVRPYTINKEKVMKRLFKINCTGIITDYPGLALQLKDELNKNFSK</sequence>
<keyword evidence="3" id="KW-1185">Reference proteome</keyword>
<dbReference type="InterPro" id="IPR030395">
    <property type="entry name" value="GP_PDE_dom"/>
</dbReference>
<proteinExistence type="predicted"/>